<feature type="transmembrane region" description="Helical" evidence="1">
    <location>
        <begin position="120"/>
        <end position="137"/>
    </location>
</feature>
<dbReference type="PANTHER" id="PTHR35867:SF1">
    <property type="entry name" value="PROTEIN RSEC"/>
    <property type="match status" value="1"/>
</dbReference>
<dbReference type="AlphaFoldDB" id="A0A5A8F1L0"/>
<name>A0A5A8F1L0_9BACT</name>
<dbReference type="OrthoDB" id="9795854at2"/>
<dbReference type="Pfam" id="PF04246">
    <property type="entry name" value="RseC_MucC"/>
    <property type="match status" value="1"/>
</dbReference>
<comment type="caution">
    <text evidence="2">The sequence shown here is derived from an EMBL/GenBank/DDBJ whole genome shotgun (WGS) entry which is preliminary data.</text>
</comment>
<dbReference type="Proteomes" id="UP000322876">
    <property type="component" value="Unassembled WGS sequence"/>
</dbReference>
<protein>
    <submittedName>
        <fullName evidence="2">SoxR reducing system RseC family protein</fullName>
    </submittedName>
</protein>
<keyword evidence="1" id="KW-0812">Transmembrane</keyword>
<dbReference type="PANTHER" id="PTHR35867">
    <property type="entry name" value="PROTEIN RSEC"/>
    <property type="match status" value="1"/>
</dbReference>
<keyword evidence="1" id="KW-0472">Membrane</keyword>
<accession>A0A5A8F1L0</accession>
<gene>
    <name evidence="2" type="ORF">FHQ18_11310</name>
</gene>
<dbReference type="EMBL" id="VFJB01000009">
    <property type="protein sequence ID" value="KAA0257149.1"/>
    <property type="molecule type" value="Genomic_DNA"/>
</dbReference>
<reference evidence="2 3" key="1">
    <citation type="submission" date="2019-06" db="EMBL/GenBank/DDBJ databases">
        <title>Genomic insights into carbon and energy metabolism of Deferribacter autotrophicus revealed new metabolic traits in the phylum Deferribacteres.</title>
        <authorList>
            <person name="Slobodkin A.I."/>
            <person name="Slobodkina G.B."/>
            <person name="Allioux M."/>
            <person name="Alain K."/>
            <person name="Jebbar M."/>
            <person name="Shadrin V."/>
            <person name="Kublanov I.V."/>
            <person name="Toshchakov S.V."/>
            <person name="Bonch-Osmolovskaya E.A."/>
        </authorList>
    </citation>
    <scope>NUCLEOTIDE SEQUENCE [LARGE SCALE GENOMIC DNA]</scope>
    <source>
        <strain evidence="2 3">SL50</strain>
    </source>
</reference>
<sequence length="154" mass="17452">MLQRRRMTTFLLKEVIMSSKYVLHKARVIKIKPDGKAVLKVMRSSACGSCDDNQSCCSTGDNYTFIEVKCLEDLKEGETVNVGLKKNSFYSSIFMIYIVPVFLALFTAAITSSLSANDNILTPVATVVVIVLYFIFFKKVYKSKELEYKVFKIN</sequence>
<dbReference type="InterPro" id="IPR007359">
    <property type="entry name" value="SigmaE_reg_RseC_MucC"/>
</dbReference>
<evidence type="ECO:0000313" key="3">
    <source>
        <dbReference type="Proteomes" id="UP000322876"/>
    </source>
</evidence>
<organism evidence="2 3">
    <name type="scientific">Deferribacter autotrophicus</name>
    <dbReference type="NCBI Taxonomy" id="500465"/>
    <lineage>
        <taxon>Bacteria</taxon>
        <taxon>Pseudomonadati</taxon>
        <taxon>Deferribacterota</taxon>
        <taxon>Deferribacteres</taxon>
        <taxon>Deferribacterales</taxon>
        <taxon>Deferribacteraceae</taxon>
        <taxon>Deferribacter</taxon>
    </lineage>
</organism>
<evidence type="ECO:0000313" key="2">
    <source>
        <dbReference type="EMBL" id="KAA0257149.1"/>
    </source>
</evidence>
<keyword evidence="1" id="KW-1133">Transmembrane helix</keyword>
<feature type="transmembrane region" description="Helical" evidence="1">
    <location>
        <begin position="94"/>
        <end position="114"/>
    </location>
</feature>
<keyword evidence="3" id="KW-1185">Reference proteome</keyword>
<evidence type="ECO:0000256" key="1">
    <source>
        <dbReference type="SAM" id="Phobius"/>
    </source>
</evidence>
<proteinExistence type="predicted"/>